<feature type="transmembrane region" description="Helical" evidence="7">
    <location>
        <begin position="462"/>
        <end position="484"/>
    </location>
</feature>
<dbReference type="GO" id="GO:1990961">
    <property type="term" value="P:xenobiotic detoxification by transmembrane export across the plasma membrane"/>
    <property type="evidence" value="ECO:0007669"/>
    <property type="project" value="InterPro"/>
</dbReference>
<proteinExistence type="inferred from homology"/>
<feature type="transmembrane region" description="Helical" evidence="7">
    <location>
        <begin position="207"/>
        <end position="230"/>
    </location>
</feature>
<gene>
    <name evidence="8" type="primary">SPCC4B3.13</name>
    <name evidence="8" type="ORF">LAWI1_G000851</name>
</gene>
<evidence type="ECO:0000256" key="3">
    <source>
        <dbReference type="ARBA" id="ARBA00022692"/>
    </source>
</evidence>
<evidence type="ECO:0000256" key="5">
    <source>
        <dbReference type="ARBA" id="ARBA00023136"/>
    </source>
</evidence>
<dbReference type="Proteomes" id="UP000315522">
    <property type="component" value="Unassembled WGS sequence"/>
</dbReference>
<organism evidence="8 9">
    <name type="scientific">Lachnellula willkommii</name>
    <dbReference type="NCBI Taxonomy" id="215461"/>
    <lineage>
        <taxon>Eukaryota</taxon>
        <taxon>Fungi</taxon>
        <taxon>Dikarya</taxon>
        <taxon>Ascomycota</taxon>
        <taxon>Pezizomycotina</taxon>
        <taxon>Leotiomycetes</taxon>
        <taxon>Helotiales</taxon>
        <taxon>Lachnaceae</taxon>
        <taxon>Lachnellula</taxon>
    </lineage>
</organism>
<feature type="transmembrane region" description="Helical" evidence="7">
    <location>
        <begin position="66"/>
        <end position="87"/>
    </location>
</feature>
<accession>A0A559MMZ6</accession>
<feature type="transmembrane region" description="Helical" evidence="7">
    <location>
        <begin position="319"/>
        <end position="342"/>
    </location>
</feature>
<keyword evidence="3 7" id="KW-0812">Transmembrane</keyword>
<dbReference type="GO" id="GO:0042910">
    <property type="term" value="F:xenobiotic transmembrane transporter activity"/>
    <property type="evidence" value="ECO:0007669"/>
    <property type="project" value="InterPro"/>
</dbReference>
<feature type="transmembrane region" description="Helical" evidence="7">
    <location>
        <begin position="143"/>
        <end position="165"/>
    </location>
</feature>
<keyword evidence="4 7" id="KW-1133">Transmembrane helix</keyword>
<dbReference type="Pfam" id="PF01554">
    <property type="entry name" value="MatE"/>
    <property type="match status" value="2"/>
</dbReference>
<dbReference type="NCBIfam" id="TIGR00797">
    <property type="entry name" value="matE"/>
    <property type="match status" value="1"/>
</dbReference>
<feature type="transmembrane region" description="Helical" evidence="7">
    <location>
        <begin position="250"/>
        <end position="267"/>
    </location>
</feature>
<feature type="transmembrane region" description="Helical" evidence="7">
    <location>
        <begin position="288"/>
        <end position="313"/>
    </location>
</feature>
<keyword evidence="9" id="KW-1185">Reference proteome</keyword>
<feature type="transmembrane region" description="Helical" evidence="7">
    <location>
        <begin position="400"/>
        <end position="424"/>
    </location>
</feature>
<dbReference type="InterPro" id="IPR045069">
    <property type="entry name" value="MATE_euk"/>
</dbReference>
<feature type="transmembrane region" description="Helical" evidence="7">
    <location>
        <begin position="436"/>
        <end position="456"/>
    </location>
</feature>
<feature type="region of interest" description="Disordered" evidence="6">
    <location>
        <begin position="1"/>
        <end position="33"/>
    </location>
</feature>
<dbReference type="CDD" id="cd13132">
    <property type="entry name" value="MATE_eukaryotic"/>
    <property type="match status" value="1"/>
</dbReference>
<evidence type="ECO:0000256" key="6">
    <source>
        <dbReference type="SAM" id="MobiDB-lite"/>
    </source>
</evidence>
<evidence type="ECO:0000256" key="7">
    <source>
        <dbReference type="SAM" id="Phobius"/>
    </source>
</evidence>
<protein>
    <submittedName>
        <fullName evidence="8">Putative transporter</fullName>
    </submittedName>
</protein>
<evidence type="ECO:0000313" key="9">
    <source>
        <dbReference type="Proteomes" id="UP000315522"/>
    </source>
</evidence>
<comment type="caution">
    <text evidence="8">The sequence shown here is derived from an EMBL/GenBank/DDBJ whole genome shotgun (WGS) entry which is preliminary data.</text>
</comment>
<keyword evidence="5 7" id="KW-0472">Membrane</keyword>
<dbReference type="InterPro" id="IPR002528">
    <property type="entry name" value="MATE_fam"/>
</dbReference>
<evidence type="ECO:0000256" key="1">
    <source>
        <dbReference type="ARBA" id="ARBA00004141"/>
    </source>
</evidence>
<dbReference type="EMBL" id="QGML01000018">
    <property type="protein sequence ID" value="TVY94333.1"/>
    <property type="molecule type" value="Genomic_DNA"/>
</dbReference>
<dbReference type="GO" id="GO:0015297">
    <property type="term" value="F:antiporter activity"/>
    <property type="evidence" value="ECO:0007669"/>
    <property type="project" value="InterPro"/>
</dbReference>
<comment type="subcellular location">
    <subcellularLocation>
        <location evidence="1">Membrane</location>
        <topology evidence="1">Multi-pass membrane protein</topology>
    </subcellularLocation>
</comment>
<reference evidence="8 9" key="1">
    <citation type="submission" date="2018-05" db="EMBL/GenBank/DDBJ databases">
        <title>Genome sequencing and assembly of the regulated plant pathogen Lachnellula willkommii and related sister species for the development of diagnostic species identification markers.</title>
        <authorList>
            <person name="Giroux E."/>
            <person name="Bilodeau G."/>
        </authorList>
    </citation>
    <scope>NUCLEOTIDE SEQUENCE [LARGE SCALE GENOMIC DNA]</scope>
    <source>
        <strain evidence="8 9">CBS 172.35</strain>
    </source>
</reference>
<dbReference type="PANTHER" id="PTHR11206">
    <property type="entry name" value="MULTIDRUG RESISTANCE PROTEIN"/>
    <property type="match status" value="1"/>
</dbReference>
<sequence length="501" mass="54570">MEALRHSETTPLLNDFPPSDLEPPTSHHNQDGYTASIDGGLRHLKSTIGEPATLWSVEAKLLAKNALPLILTYMLQYSYYLITIYIAGKLGTKEQAAASLGIMIAKITGISIYEGLATSLDTLTSQAYGGGKKKLVGLQLQRMSALMVVATVPIGAIWISSPWFLQRLVPEPELAELAGLYMRYYLIGAPGYGLFEAGKRFTQAQGNFTASLVVMILCAPLNIFWNWLFVFRFDAGLKGAALATALSNNLQPLLLLLYVNIFARDLLECWPGLLLKEAFQNWGDMLRLSVPGVSMILSEWLAFEILAFLSSYISTPALAAQSVLISVTIIMYHIPYPVAIAASTRFGNLIGRGALAPARKLWIIYYTIFIGIGLFNTVLLLSLRHVIADNFTSDSDVRKLILATIPLVAAAELFDTMSSIANGLLRGLGRQKIGGIINFGVYYGWAVPLSLLLTFGPLKLGLAGLWVGPLSGLGLVTVIISIYLKSSDWQNAIDDAKACQM</sequence>
<evidence type="ECO:0000256" key="4">
    <source>
        <dbReference type="ARBA" id="ARBA00022989"/>
    </source>
</evidence>
<comment type="similarity">
    <text evidence="2">Belongs to the multi antimicrobial extrusion (MATE) (TC 2.A.66.1) family.</text>
</comment>
<name>A0A559MMZ6_9HELO</name>
<evidence type="ECO:0000256" key="2">
    <source>
        <dbReference type="ARBA" id="ARBA00010199"/>
    </source>
</evidence>
<dbReference type="GO" id="GO:0016020">
    <property type="term" value="C:membrane"/>
    <property type="evidence" value="ECO:0007669"/>
    <property type="project" value="UniProtKB-SubCell"/>
</dbReference>
<evidence type="ECO:0000313" key="8">
    <source>
        <dbReference type="EMBL" id="TVY94333.1"/>
    </source>
</evidence>
<dbReference type="AlphaFoldDB" id="A0A559MMZ6"/>
<feature type="transmembrane region" description="Helical" evidence="7">
    <location>
        <begin position="363"/>
        <end position="388"/>
    </location>
</feature>
<feature type="transmembrane region" description="Helical" evidence="7">
    <location>
        <begin position="177"/>
        <end position="195"/>
    </location>
</feature>